<sequence length="98" mass="10845">MQEYHQICSATEHKPSYEYFHQDDSALTIASETDFPLSPCMSPEAVAVQSSSLTLIKTTSPSHYNSQYCSNPKTIPPQSNQPTGFAELWSLVKTSVDS</sequence>
<protein>
    <submittedName>
        <fullName evidence="2">Uncharacterized protein</fullName>
    </submittedName>
</protein>
<accession>A0A915E3X7</accession>
<evidence type="ECO:0000313" key="1">
    <source>
        <dbReference type="Proteomes" id="UP000887574"/>
    </source>
</evidence>
<proteinExistence type="predicted"/>
<name>A0A915E3X7_9BILA</name>
<dbReference type="WBParaSite" id="jg26214">
    <property type="protein sequence ID" value="jg26214"/>
    <property type="gene ID" value="jg26214"/>
</dbReference>
<organism evidence="1 2">
    <name type="scientific">Ditylenchus dipsaci</name>
    <dbReference type="NCBI Taxonomy" id="166011"/>
    <lineage>
        <taxon>Eukaryota</taxon>
        <taxon>Metazoa</taxon>
        <taxon>Ecdysozoa</taxon>
        <taxon>Nematoda</taxon>
        <taxon>Chromadorea</taxon>
        <taxon>Rhabditida</taxon>
        <taxon>Tylenchina</taxon>
        <taxon>Tylenchomorpha</taxon>
        <taxon>Sphaerularioidea</taxon>
        <taxon>Anguinidae</taxon>
        <taxon>Anguininae</taxon>
        <taxon>Ditylenchus</taxon>
    </lineage>
</organism>
<dbReference type="AlphaFoldDB" id="A0A915E3X7"/>
<reference evidence="2" key="1">
    <citation type="submission" date="2022-11" db="UniProtKB">
        <authorList>
            <consortium name="WormBaseParasite"/>
        </authorList>
    </citation>
    <scope>IDENTIFICATION</scope>
</reference>
<dbReference type="Proteomes" id="UP000887574">
    <property type="component" value="Unplaced"/>
</dbReference>
<evidence type="ECO:0000313" key="2">
    <source>
        <dbReference type="WBParaSite" id="jg26214"/>
    </source>
</evidence>
<keyword evidence="1" id="KW-1185">Reference proteome</keyword>